<dbReference type="Pfam" id="PF23539">
    <property type="entry name" value="DUF7134"/>
    <property type="match status" value="1"/>
</dbReference>
<evidence type="ECO:0000256" key="9">
    <source>
        <dbReference type="SAM" id="Coils"/>
    </source>
</evidence>
<feature type="transmembrane region" description="Helical" evidence="10">
    <location>
        <begin position="203"/>
        <end position="222"/>
    </location>
</feature>
<dbReference type="InterPro" id="IPR011712">
    <property type="entry name" value="Sig_transdc_His_kin_sub3_dim/P"/>
</dbReference>
<sequence>MGGGTASRFGGGEAVAGLIIAATAVTVIAAVEILLTAFTLLSEVRSRHSVDRRALVAHRPAGTIRQPFLCRRSHSGVRLAGDPRPRIPNYAPSAMKLSSRFASAAAKAEHARWSPLGTDIAVALLLATVTVVIASDDDVDGAWWLASAIAIAAAGVRHRLPLVTFTAGLGAAFAHLVLGNDVRPVDVVVLIGLYTVASRGPQLRAIALVLIGFVVAGGWSIYENAVTEDEHASGMARIDDSAAWVPPPPCPPLPRQPFVAPPCPVVPVDEARTTTWGGFPVLGLALTVTWLTGLTAQQRRVRLAELRQRAEDLERERDTRAALAVAAERGRISRELHDVVAHALSVVVLQAQGGAAELARRPERTGEALEAIVDTGRTALAETRLLLGSLGQDAPEWQPRPGVERVPQLVEEARGAGTGVRLRVDGQPHPLPPAVDLAAYRIVQEALTNTRKHAGAGASAAIVLRYAPTALEIDVTDDGTAPDRDTTPGQGIRGMRERVTVLGGAFEAGPIEEGGFAVHATLPLLAGRP</sequence>
<evidence type="ECO:0000256" key="3">
    <source>
        <dbReference type="ARBA" id="ARBA00022553"/>
    </source>
</evidence>
<keyword evidence="10" id="KW-1133">Transmembrane helix</keyword>
<evidence type="ECO:0000259" key="12">
    <source>
        <dbReference type="Pfam" id="PF23539"/>
    </source>
</evidence>
<dbReference type="InterPro" id="IPR036890">
    <property type="entry name" value="HATPase_C_sf"/>
</dbReference>
<dbReference type="InterPro" id="IPR050482">
    <property type="entry name" value="Sensor_HK_TwoCompSys"/>
</dbReference>
<evidence type="ECO:0000256" key="8">
    <source>
        <dbReference type="ARBA" id="ARBA00023012"/>
    </source>
</evidence>
<keyword evidence="8" id="KW-0902">Two-component regulatory system</keyword>
<keyword evidence="14" id="KW-1185">Reference proteome</keyword>
<dbReference type="SUPFAM" id="SSF55874">
    <property type="entry name" value="ATPase domain of HSP90 chaperone/DNA topoisomerase II/histidine kinase"/>
    <property type="match status" value="1"/>
</dbReference>
<comment type="catalytic activity">
    <reaction evidence="1">
        <text>ATP + protein L-histidine = ADP + protein N-phospho-L-histidine.</text>
        <dbReference type="EC" id="2.7.13.3"/>
    </reaction>
</comment>
<keyword evidence="10" id="KW-0812">Transmembrane</keyword>
<dbReference type="Pfam" id="PF07730">
    <property type="entry name" value="HisKA_3"/>
    <property type="match status" value="1"/>
</dbReference>
<keyword evidence="4" id="KW-0808">Transferase</keyword>
<dbReference type="Gene3D" id="1.20.5.1930">
    <property type="match status" value="1"/>
</dbReference>
<dbReference type="Gene3D" id="3.30.565.10">
    <property type="entry name" value="Histidine kinase-like ATPase, C-terminal domain"/>
    <property type="match status" value="1"/>
</dbReference>
<dbReference type="CDD" id="cd16917">
    <property type="entry name" value="HATPase_UhpB-NarQ-NarX-like"/>
    <property type="match status" value="1"/>
</dbReference>
<evidence type="ECO:0000259" key="11">
    <source>
        <dbReference type="Pfam" id="PF07730"/>
    </source>
</evidence>
<keyword evidence="6" id="KW-0418">Kinase</keyword>
<keyword evidence="9" id="KW-0175">Coiled coil</keyword>
<keyword evidence="10" id="KW-0472">Membrane</keyword>
<feature type="coiled-coil region" evidence="9">
    <location>
        <begin position="296"/>
        <end position="323"/>
    </location>
</feature>
<evidence type="ECO:0000313" key="14">
    <source>
        <dbReference type="Proteomes" id="UP001501116"/>
    </source>
</evidence>
<feature type="domain" description="Signal transduction histidine kinase subgroup 3 dimerisation and phosphoacceptor" evidence="11">
    <location>
        <begin position="328"/>
        <end position="391"/>
    </location>
</feature>
<gene>
    <name evidence="13" type="ORF">GCM10009754_43940</name>
</gene>
<feature type="transmembrane region" description="Helical" evidence="10">
    <location>
        <begin position="15"/>
        <end position="41"/>
    </location>
</feature>
<feature type="transmembrane region" description="Helical" evidence="10">
    <location>
        <begin position="116"/>
        <end position="135"/>
    </location>
</feature>
<dbReference type="InterPro" id="IPR055558">
    <property type="entry name" value="DUF7134"/>
</dbReference>
<feature type="domain" description="DUF7134" evidence="12">
    <location>
        <begin position="112"/>
        <end position="217"/>
    </location>
</feature>
<dbReference type="PANTHER" id="PTHR24421">
    <property type="entry name" value="NITRATE/NITRITE SENSOR PROTEIN NARX-RELATED"/>
    <property type="match status" value="1"/>
</dbReference>
<comment type="caution">
    <text evidence="13">The sequence shown here is derived from an EMBL/GenBank/DDBJ whole genome shotgun (WGS) entry which is preliminary data.</text>
</comment>
<accession>A0ABN2RBZ8</accession>
<evidence type="ECO:0000256" key="10">
    <source>
        <dbReference type="SAM" id="Phobius"/>
    </source>
</evidence>
<reference evidence="13 14" key="1">
    <citation type="journal article" date="2019" name="Int. J. Syst. Evol. Microbiol.">
        <title>The Global Catalogue of Microorganisms (GCM) 10K type strain sequencing project: providing services to taxonomists for standard genome sequencing and annotation.</title>
        <authorList>
            <consortium name="The Broad Institute Genomics Platform"/>
            <consortium name="The Broad Institute Genome Sequencing Center for Infectious Disease"/>
            <person name="Wu L."/>
            <person name="Ma J."/>
        </authorList>
    </citation>
    <scope>NUCLEOTIDE SEQUENCE [LARGE SCALE GENOMIC DNA]</scope>
    <source>
        <strain evidence="13 14">JCM 14545</strain>
    </source>
</reference>
<evidence type="ECO:0000313" key="13">
    <source>
        <dbReference type="EMBL" id="GAA1966654.1"/>
    </source>
</evidence>
<keyword evidence="3" id="KW-0597">Phosphoprotein</keyword>
<keyword evidence="5" id="KW-0547">Nucleotide-binding</keyword>
<evidence type="ECO:0000256" key="7">
    <source>
        <dbReference type="ARBA" id="ARBA00022840"/>
    </source>
</evidence>
<feature type="transmembrane region" description="Helical" evidence="10">
    <location>
        <begin position="276"/>
        <end position="296"/>
    </location>
</feature>
<evidence type="ECO:0000256" key="6">
    <source>
        <dbReference type="ARBA" id="ARBA00022777"/>
    </source>
</evidence>
<protein>
    <recommendedName>
        <fullName evidence="2">histidine kinase</fullName>
        <ecNumber evidence="2">2.7.13.3</ecNumber>
    </recommendedName>
</protein>
<evidence type="ECO:0000256" key="5">
    <source>
        <dbReference type="ARBA" id="ARBA00022741"/>
    </source>
</evidence>
<dbReference type="PANTHER" id="PTHR24421:SF10">
    <property type="entry name" value="NITRATE_NITRITE SENSOR PROTEIN NARQ"/>
    <property type="match status" value="1"/>
</dbReference>
<dbReference type="EC" id="2.7.13.3" evidence="2"/>
<keyword evidence="7" id="KW-0067">ATP-binding</keyword>
<evidence type="ECO:0000256" key="1">
    <source>
        <dbReference type="ARBA" id="ARBA00000085"/>
    </source>
</evidence>
<dbReference type="Proteomes" id="UP001501116">
    <property type="component" value="Unassembled WGS sequence"/>
</dbReference>
<dbReference type="EMBL" id="BAAANN010000017">
    <property type="protein sequence ID" value="GAA1966654.1"/>
    <property type="molecule type" value="Genomic_DNA"/>
</dbReference>
<evidence type="ECO:0000256" key="4">
    <source>
        <dbReference type="ARBA" id="ARBA00022679"/>
    </source>
</evidence>
<name>A0ABN2RBZ8_9PSEU</name>
<proteinExistence type="predicted"/>
<organism evidence="13 14">
    <name type="scientific">Amycolatopsis minnesotensis</name>
    <dbReference type="NCBI Taxonomy" id="337894"/>
    <lineage>
        <taxon>Bacteria</taxon>
        <taxon>Bacillati</taxon>
        <taxon>Actinomycetota</taxon>
        <taxon>Actinomycetes</taxon>
        <taxon>Pseudonocardiales</taxon>
        <taxon>Pseudonocardiaceae</taxon>
        <taxon>Amycolatopsis</taxon>
    </lineage>
</organism>
<evidence type="ECO:0000256" key="2">
    <source>
        <dbReference type="ARBA" id="ARBA00012438"/>
    </source>
</evidence>